<dbReference type="EMBL" id="UZAH01031112">
    <property type="protein sequence ID" value="VDP13936.1"/>
    <property type="molecule type" value="Genomic_DNA"/>
</dbReference>
<name>A0A3P8F2M6_HELPZ</name>
<dbReference type="AlphaFoldDB" id="A0A3P8F2M6"/>
<evidence type="ECO:0000256" key="1">
    <source>
        <dbReference type="SAM" id="SignalP"/>
    </source>
</evidence>
<gene>
    <name evidence="2" type="ORF">HPBE_LOCUS19069</name>
</gene>
<keyword evidence="1" id="KW-0732">Signal</keyword>
<protein>
    <submittedName>
        <fullName evidence="2">Uncharacterized protein</fullName>
    </submittedName>
</protein>
<feature type="chain" id="PRO_5018069283" evidence="1">
    <location>
        <begin position="19"/>
        <end position="96"/>
    </location>
</feature>
<dbReference type="GO" id="GO:0005886">
    <property type="term" value="C:plasma membrane"/>
    <property type="evidence" value="ECO:0007669"/>
    <property type="project" value="InterPro"/>
</dbReference>
<dbReference type="Pfam" id="PF10166">
    <property type="entry name" value="DUF2368"/>
    <property type="match status" value="1"/>
</dbReference>
<sequence length="96" mass="10918">MNWTASGGGLMMLFCALSSFHHKNILHLLPVFPTVSYLGYHAHYCYGHKLTTIDEVASKILHDDIELVAPSTVSVQDVRSRMKELKELKQEEDLFL</sequence>
<evidence type="ECO:0000313" key="2">
    <source>
        <dbReference type="EMBL" id="VDP13936.1"/>
    </source>
</evidence>
<dbReference type="OrthoDB" id="10256697at2759"/>
<dbReference type="InterPro" id="IPR019319">
    <property type="entry name" value="Plg-R(KT)"/>
</dbReference>
<accession>A0A3P8F2M6</accession>
<feature type="signal peptide" evidence="1">
    <location>
        <begin position="1"/>
        <end position="18"/>
    </location>
</feature>
<proteinExistence type="predicted"/>
<reference evidence="2" key="1">
    <citation type="submission" date="2018-11" db="EMBL/GenBank/DDBJ databases">
        <authorList>
            <consortium name="Pathogen Informatics"/>
        </authorList>
    </citation>
    <scope>NUCLEOTIDE SEQUENCE [LARGE SCALE GENOMIC DNA]</scope>
</reference>
<organism evidence="2">
    <name type="scientific">Heligmosomoides polygyrus</name>
    <name type="common">Parasitic roundworm</name>
    <dbReference type="NCBI Taxonomy" id="6339"/>
    <lineage>
        <taxon>Eukaryota</taxon>
        <taxon>Metazoa</taxon>
        <taxon>Ecdysozoa</taxon>
        <taxon>Nematoda</taxon>
        <taxon>Chromadorea</taxon>
        <taxon>Rhabditida</taxon>
        <taxon>Rhabditina</taxon>
        <taxon>Rhabditomorpha</taxon>
        <taxon>Strongyloidea</taxon>
        <taxon>Heligmosomidae</taxon>
        <taxon>Heligmosomoides</taxon>
    </lineage>
</organism>